<dbReference type="GO" id="GO:0003677">
    <property type="term" value="F:DNA binding"/>
    <property type="evidence" value="ECO:0007669"/>
    <property type="project" value="InterPro"/>
</dbReference>
<dbReference type="EMBL" id="BSPG01000007">
    <property type="protein sequence ID" value="GLS43732.1"/>
    <property type="molecule type" value="Genomic_DNA"/>
</dbReference>
<dbReference type="Proteomes" id="UP001156881">
    <property type="component" value="Unassembled WGS sequence"/>
</dbReference>
<protein>
    <submittedName>
        <fullName evidence="4">Integrase</fullName>
    </submittedName>
</protein>
<reference evidence="4 5" key="3">
    <citation type="submission" date="2020-08" db="EMBL/GenBank/DDBJ databases">
        <title>Genomic Encyclopedia of Type Strains, Phase IV (KMG-IV): sequencing the most valuable type-strain genomes for metagenomic binning, comparative biology and taxonomic classification.</title>
        <authorList>
            <person name="Goeker M."/>
        </authorList>
    </citation>
    <scope>NUCLEOTIDE SEQUENCE [LARGE SCALE GENOMIC DNA]</scope>
    <source>
        <strain evidence="4 5">DSM 24105</strain>
    </source>
</reference>
<keyword evidence="6" id="KW-1185">Reference proteome</keyword>
<dbReference type="InterPro" id="IPR011010">
    <property type="entry name" value="DNA_brk_join_enz"/>
</dbReference>
<keyword evidence="1" id="KW-0233">DNA recombination</keyword>
<dbReference type="GO" id="GO:0006310">
    <property type="term" value="P:DNA recombination"/>
    <property type="evidence" value="ECO:0007669"/>
    <property type="project" value="UniProtKB-KW"/>
</dbReference>
<dbReference type="SUPFAM" id="SSF56349">
    <property type="entry name" value="DNA breaking-rejoining enzymes"/>
    <property type="match status" value="1"/>
</dbReference>
<dbReference type="EMBL" id="JACIDN010000004">
    <property type="protein sequence ID" value="MBB3902807.1"/>
    <property type="molecule type" value="Genomic_DNA"/>
</dbReference>
<organism evidence="4 5">
    <name type="scientific">Methylobacterium brachythecii</name>
    <dbReference type="NCBI Taxonomy" id="1176177"/>
    <lineage>
        <taxon>Bacteria</taxon>
        <taxon>Pseudomonadati</taxon>
        <taxon>Pseudomonadota</taxon>
        <taxon>Alphaproteobacteria</taxon>
        <taxon>Hyphomicrobiales</taxon>
        <taxon>Methylobacteriaceae</taxon>
        <taxon>Methylobacterium</taxon>
    </lineage>
</organism>
<reference evidence="3" key="4">
    <citation type="submission" date="2023-01" db="EMBL/GenBank/DDBJ databases">
        <title>Draft genome sequence of Methylobacterium brachythecii strain NBRC 107710.</title>
        <authorList>
            <person name="Sun Q."/>
            <person name="Mori K."/>
        </authorList>
    </citation>
    <scope>NUCLEOTIDE SEQUENCE</scope>
    <source>
        <strain evidence="3">NBRC 107710</strain>
    </source>
</reference>
<dbReference type="Gene3D" id="1.10.443.10">
    <property type="entry name" value="Intergrase catalytic core"/>
    <property type="match status" value="1"/>
</dbReference>
<sequence>MLVRLDTGWIVARRIGAVTAPGRNASLFPYDNRWMRHWWDRARNQLGFANDEHFVPYICRHTCASRLVQCGVPINVVKEWMGHKSIKMTMRYTHLAPSNLMAAAAALEDA</sequence>
<dbReference type="InterPro" id="IPR013762">
    <property type="entry name" value="Integrase-like_cat_sf"/>
</dbReference>
<reference evidence="6" key="2">
    <citation type="journal article" date="2019" name="Int. J. Syst. Evol. Microbiol.">
        <title>The Global Catalogue of Microorganisms (GCM) 10K type strain sequencing project: providing services to taxonomists for standard genome sequencing and annotation.</title>
        <authorList>
            <consortium name="The Broad Institute Genomics Platform"/>
            <consortium name="The Broad Institute Genome Sequencing Center for Infectious Disease"/>
            <person name="Wu L."/>
            <person name="Ma J."/>
        </authorList>
    </citation>
    <scope>NUCLEOTIDE SEQUENCE [LARGE SCALE GENOMIC DNA]</scope>
    <source>
        <strain evidence="6">NBRC 107710</strain>
    </source>
</reference>
<evidence type="ECO:0000256" key="1">
    <source>
        <dbReference type="ARBA" id="ARBA00023172"/>
    </source>
</evidence>
<evidence type="ECO:0000313" key="3">
    <source>
        <dbReference type="EMBL" id="GLS43732.1"/>
    </source>
</evidence>
<evidence type="ECO:0000313" key="6">
    <source>
        <dbReference type="Proteomes" id="UP001156881"/>
    </source>
</evidence>
<dbReference type="GO" id="GO:0015074">
    <property type="term" value="P:DNA integration"/>
    <property type="evidence" value="ECO:0007669"/>
    <property type="project" value="InterPro"/>
</dbReference>
<name>A0A7W6ANC5_9HYPH</name>
<proteinExistence type="predicted"/>
<evidence type="ECO:0000259" key="2">
    <source>
        <dbReference type="PROSITE" id="PS51898"/>
    </source>
</evidence>
<evidence type="ECO:0000313" key="5">
    <source>
        <dbReference type="Proteomes" id="UP000517759"/>
    </source>
</evidence>
<feature type="domain" description="Tyr recombinase" evidence="2">
    <location>
        <begin position="1"/>
        <end position="105"/>
    </location>
</feature>
<dbReference type="RefSeq" id="WP_183505194.1">
    <property type="nucleotide sequence ID" value="NZ_BSPG01000007.1"/>
</dbReference>
<dbReference type="PROSITE" id="PS51898">
    <property type="entry name" value="TYR_RECOMBINASE"/>
    <property type="match status" value="1"/>
</dbReference>
<dbReference type="InterPro" id="IPR002104">
    <property type="entry name" value="Integrase_catalytic"/>
</dbReference>
<accession>A0A7W6ANC5</accession>
<evidence type="ECO:0000313" key="4">
    <source>
        <dbReference type="EMBL" id="MBB3902807.1"/>
    </source>
</evidence>
<reference evidence="3" key="1">
    <citation type="journal article" date="2014" name="Int. J. Syst. Evol. Microbiol.">
        <title>Complete genome of a new Firmicutes species belonging to the dominant human colonic microbiota ('Ruminococcus bicirculans') reveals two chromosomes and a selective capacity to utilize plant glucans.</title>
        <authorList>
            <consortium name="NISC Comparative Sequencing Program"/>
            <person name="Wegmann U."/>
            <person name="Louis P."/>
            <person name="Goesmann A."/>
            <person name="Henrissat B."/>
            <person name="Duncan S.H."/>
            <person name="Flint H.J."/>
        </authorList>
    </citation>
    <scope>NUCLEOTIDE SEQUENCE</scope>
    <source>
        <strain evidence="3">NBRC 107710</strain>
    </source>
</reference>
<dbReference type="AlphaFoldDB" id="A0A7W6ANC5"/>
<comment type="caution">
    <text evidence="4">The sequence shown here is derived from an EMBL/GenBank/DDBJ whole genome shotgun (WGS) entry which is preliminary data.</text>
</comment>
<dbReference type="Pfam" id="PF00589">
    <property type="entry name" value="Phage_integrase"/>
    <property type="match status" value="1"/>
</dbReference>
<dbReference type="Proteomes" id="UP000517759">
    <property type="component" value="Unassembled WGS sequence"/>
</dbReference>
<gene>
    <name evidence="3" type="ORF">GCM10007884_17170</name>
    <name evidence="4" type="ORF">GGR33_002309</name>
</gene>